<reference evidence="5" key="1">
    <citation type="journal article" date="2014" name="Aquat. Toxicol.">
        <title>Sublethal gamma irradiation affects reproductive impairment and elevates antioxidant enzyme and DNA repair activities in the monogonont rotifer Brachionus koreanus.</title>
        <authorList>
            <person name="Han J."/>
            <person name="Won E.J."/>
            <person name="Kim I.C."/>
            <person name="Yim J.H."/>
            <person name="Lee S.J."/>
            <person name="Lee J.S."/>
        </authorList>
    </citation>
    <scope>NUCLEOTIDE SEQUENCE</scope>
</reference>
<evidence type="ECO:0000259" key="4">
    <source>
        <dbReference type="SMART" id="SM00485"/>
    </source>
</evidence>
<dbReference type="AlphaFoldDB" id="A0A088DJY3"/>
<accession>A0A088DJY3</accession>
<evidence type="ECO:0000256" key="1">
    <source>
        <dbReference type="ARBA" id="ARBA00004123"/>
    </source>
</evidence>
<dbReference type="CDD" id="cd09868">
    <property type="entry name" value="PIN_XPG_RAD2"/>
    <property type="match status" value="1"/>
</dbReference>
<comment type="subcellular location">
    <subcellularLocation>
        <location evidence="1">Nucleus</location>
    </subcellularLocation>
</comment>
<feature type="coiled-coil region" evidence="3">
    <location>
        <begin position="84"/>
        <end position="111"/>
    </location>
</feature>
<dbReference type="InterPro" id="IPR006084">
    <property type="entry name" value="XPG/Rad2"/>
</dbReference>
<dbReference type="PANTHER" id="PTHR16171">
    <property type="entry name" value="DNA REPAIR PROTEIN COMPLEMENTING XP-G CELLS-RELATED"/>
    <property type="match status" value="1"/>
</dbReference>
<dbReference type="Pfam" id="PF00752">
    <property type="entry name" value="XPG_N"/>
    <property type="match status" value="1"/>
</dbReference>
<keyword evidence="3" id="KW-0175">Coiled coil</keyword>
<name>A0A088DJY3_9BILA</name>
<dbReference type="Gene3D" id="3.40.50.1010">
    <property type="entry name" value="5'-nuclease"/>
    <property type="match status" value="1"/>
</dbReference>
<dbReference type="EMBL" id="KJ526624">
    <property type="protein sequence ID" value="AIL94193.1"/>
    <property type="molecule type" value="mRNA"/>
</dbReference>
<feature type="domain" description="XPG N-terminal" evidence="4">
    <location>
        <begin position="1"/>
        <end position="94"/>
    </location>
</feature>
<dbReference type="PANTHER" id="PTHR16171:SF7">
    <property type="entry name" value="DNA REPAIR PROTEIN RAD2"/>
    <property type="match status" value="1"/>
</dbReference>
<proteinExistence type="evidence at transcript level"/>
<evidence type="ECO:0000256" key="3">
    <source>
        <dbReference type="SAM" id="Coils"/>
    </source>
</evidence>
<feature type="non-terminal residue" evidence="5">
    <location>
        <position position="155"/>
    </location>
</feature>
<dbReference type="GO" id="GO:0005634">
    <property type="term" value="C:nucleus"/>
    <property type="evidence" value="ECO:0007669"/>
    <property type="project" value="UniProtKB-SubCell"/>
</dbReference>
<sequence>MGVLGLWQLLQPSGRPTKLQGLEGKKLAIDISIWLHQANKGVRGSANGHIQVLYNRICKLLYFKIKPIFVFDGPNVPKLKQRVLRERQRRRNAAAEKAKNIQDQIQKKILETHILKNLPGVELENSQARTSKSTQNETSHIDDLFILKDNPRLKK</sequence>
<protein>
    <submittedName>
        <fullName evidence="5">DNA repair protein complementing XP-G cells</fullName>
    </submittedName>
</protein>
<dbReference type="SUPFAM" id="SSF88723">
    <property type="entry name" value="PIN domain-like"/>
    <property type="match status" value="1"/>
</dbReference>
<evidence type="ECO:0000256" key="2">
    <source>
        <dbReference type="ARBA" id="ARBA00023242"/>
    </source>
</evidence>
<keyword evidence="2" id="KW-0539">Nucleus</keyword>
<dbReference type="InterPro" id="IPR006085">
    <property type="entry name" value="XPG_DNA_repair_N"/>
</dbReference>
<dbReference type="SMART" id="SM00485">
    <property type="entry name" value="XPGN"/>
    <property type="match status" value="1"/>
</dbReference>
<dbReference type="GO" id="GO:0003697">
    <property type="term" value="F:single-stranded DNA binding"/>
    <property type="evidence" value="ECO:0007669"/>
    <property type="project" value="TreeGrafter"/>
</dbReference>
<evidence type="ECO:0000313" key="5">
    <source>
        <dbReference type="EMBL" id="AIL94193.1"/>
    </source>
</evidence>
<dbReference type="InterPro" id="IPR029060">
    <property type="entry name" value="PIN-like_dom_sf"/>
</dbReference>
<organism evidence="5">
    <name type="scientific">Brachionus koreanus</name>
    <dbReference type="NCBI Taxonomy" id="1199090"/>
    <lineage>
        <taxon>Eukaryota</taxon>
        <taxon>Metazoa</taxon>
        <taxon>Spiralia</taxon>
        <taxon>Gnathifera</taxon>
        <taxon>Rotifera</taxon>
        <taxon>Eurotatoria</taxon>
        <taxon>Monogononta</taxon>
        <taxon>Pseudotrocha</taxon>
        <taxon>Ploima</taxon>
        <taxon>Brachionidae</taxon>
        <taxon>Brachionus</taxon>
    </lineage>
</organism>
<dbReference type="PRINTS" id="PR00853">
    <property type="entry name" value="XPGRADSUPER"/>
</dbReference>
<dbReference type="GO" id="GO:0004520">
    <property type="term" value="F:DNA endonuclease activity"/>
    <property type="evidence" value="ECO:0007669"/>
    <property type="project" value="TreeGrafter"/>
</dbReference>